<evidence type="ECO:0000313" key="4">
    <source>
        <dbReference type="Proteomes" id="UP001059950"/>
    </source>
</evidence>
<proteinExistence type="predicted"/>
<evidence type="ECO:0000313" key="3">
    <source>
        <dbReference type="EMBL" id="UTW02473.1"/>
    </source>
</evidence>
<feature type="region of interest" description="Disordered" evidence="1">
    <location>
        <begin position="116"/>
        <end position="140"/>
    </location>
</feature>
<protein>
    <submittedName>
        <fullName evidence="3">Uncharacterized protein</fullName>
    </submittedName>
</protein>
<dbReference type="EMBL" id="CP073344">
    <property type="protein sequence ID" value="UTW02473.1"/>
    <property type="molecule type" value="Genomic_DNA"/>
</dbReference>
<evidence type="ECO:0000256" key="2">
    <source>
        <dbReference type="SAM" id="SignalP"/>
    </source>
</evidence>
<sequence>MRRLVIGVVAGMLLPLSPAFAEADAAIVSQVQAATQEASTPEQIAAAVQQMLEGAETPEQQQAILTAAMSLYASNQDALSSIGTAAKNAGVPTNTIVASAKDAGVSPAVAVGVGIPGSNGTPVAPPSTSGGSGGGTASPS</sequence>
<evidence type="ECO:0000256" key="1">
    <source>
        <dbReference type="SAM" id="MobiDB-lite"/>
    </source>
</evidence>
<keyword evidence="2" id="KW-0732">Signal</keyword>
<feature type="compositionally biased region" description="Low complexity" evidence="1">
    <location>
        <begin position="116"/>
        <end position="129"/>
    </location>
</feature>
<name>A0ABY5GR78_9GAMM</name>
<feature type="chain" id="PRO_5046958319" evidence="2">
    <location>
        <begin position="22"/>
        <end position="140"/>
    </location>
</feature>
<feature type="signal peptide" evidence="2">
    <location>
        <begin position="1"/>
        <end position="21"/>
    </location>
</feature>
<feature type="compositionally biased region" description="Gly residues" evidence="1">
    <location>
        <begin position="130"/>
        <end position="140"/>
    </location>
</feature>
<dbReference type="Proteomes" id="UP001059950">
    <property type="component" value="Chromosome"/>
</dbReference>
<accession>A0ABY5GR78</accession>
<reference evidence="3" key="1">
    <citation type="submission" date="2021-04" db="EMBL/GenBank/DDBJ databases">
        <title>Oceanospirillales bacteria with DddD are important DMSP degraders in coastal seawater.</title>
        <authorList>
            <person name="Liu J."/>
        </authorList>
    </citation>
    <scope>NUCLEOTIDE SEQUENCE</scope>
    <source>
        <strain evidence="3">GY6</strain>
    </source>
</reference>
<organism evidence="3 4">
    <name type="scientific">Amphritea atlantica</name>
    <dbReference type="NCBI Taxonomy" id="355243"/>
    <lineage>
        <taxon>Bacteria</taxon>
        <taxon>Pseudomonadati</taxon>
        <taxon>Pseudomonadota</taxon>
        <taxon>Gammaproteobacteria</taxon>
        <taxon>Oceanospirillales</taxon>
        <taxon>Oceanospirillaceae</taxon>
        <taxon>Amphritea</taxon>
    </lineage>
</organism>
<keyword evidence="4" id="KW-1185">Reference proteome</keyword>
<gene>
    <name evidence="3" type="ORF">KDX31_14070</name>
</gene>